<keyword evidence="2" id="KW-0233">DNA recombination</keyword>
<sequence length="300" mass="33671">MIGANGEPIRIAPPLWDAATRDALIAKTAPKRTGSRAPKGLQLCSGLAFCGVCGTRLYRTGTRAYGCTGRVMGLPGSAQCRPAPTMQVEEMDQRVTAFFLERFGMIDPMQRVFDPGTGHAARIAELEANRKRLRVDREAGLYDSPEDTAWYQGTYMRICGEITQLKTLPDRAAGWHWEKTGRTYAQRWAESPDNSGRRELLARYSVKIVLYPTGHRQGRLWIHTLDPITEAVAIGECERMDREQAEAAAELADLIARQEQPDPEELARMIEDEQEAADQAARQEDEEYEADQADTYEYVD</sequence>
<evidence type="ECO:0000256" key="1">
    <source>
        <dbReference type="ARBA" id="ARBA00023125"/>
    </source>
</evidence>
<evidence type="ECO:0000256" key="2">
    <source>
        <dbReference type="ARBA" id="ARBA00023172"/>
    </source>
</evidence>
<accession>A0A8J8BFU5</accession>
<feature type="region of interest" description="Disordered" evidence="3">
    <location>
        <begin position="274"/>
        <end position="300"/>
    </location>
</feature>
<gene>
    <name evidence="4" type="ORF">KGA66_28615</name>
</gene>
<reference evidence="4" key="1">
    <citation type="submission" date="2021-04" db="EMBL/GenBank/DDBJ databases">
        <title>Genome based classification of Actinospica acidithermotolerans sp. nov., an actinobacterium isolated from an Indonesian hot spring.</title>
        <authorList>
            <person name="Kusuma A.B."/>
            <person name="Putra K.E."/>
            <person name="Nafisah S."/>
            <person name="Loh J."/>
            <person name="Nouioui I."/>
            <person name="Goodfellow M."/>
        </authorList>
    </citation>
    <scope>NUCLEOTIDE SEQUENCE</scope>
    <source>
        <strain evidence="4">DSM 45618</strain>
    </source>
</reference>
<dbReference type="GO" id="GO:0000150">
    <property type="term" value="F:DNA strand exchange activity"/>
    <property type="evidence" value="ECO:0007669"/>
    <property type="project" value="TreeGrafter"/>
</dbReference>
<dbReference type="RefSeq" id="WP_211472668.1">
    <property type="nucleotide sequence ID" value="NZ_JAGSXH010000267.1"/>
</dbReference>
<dbReference type="EMBL" id="JAGSXH010000267">
    <property type="protein sequence ID" value="MBS2967030.1"/>
    <property type="molecule type" value="Genomic_DNA"/>
</dbReference>
<dbReference type="AlphaFoldDB" id="A0A8J8BFU5"/>
<comment type="caution">
    <text evidence="4">The sequence shown here is derived from an EMBL/GenBank/DDBJ whole genome shotgun (WGS) entry which is preliminary data.</text>
</comment>
<evidence type="ECO:0000313" key="5">
    <source>
        <dbReference type="Proteomes" id="UP000677913"/>
    </source>
</evidence>
<evidence type="ECO:0000256" key="3">
    <source>
        <dbReference type="SAM" id="MobiDB-lite"/>
    </source>
</evidence>
<dbReference type="Proteomes" id="UP000677913">
    <property type="component" value="Unassembled WGS sequence"/>
</dbReference>
<evidence type="ECO:0000313" key="4">
    <source>
        <dbReference type="EMBL" id="MBS2967030.1"/>
    </source>
</evidence>
<organism evidence="4 5">
    <name type="scientific">Actinocrinis puniceicyclus</name>
    <dbReference type="NCBI Taxonomy" id="977794"/>
    <lineage>
        <taxon>Bacteria</taxon>
        <taxon>Bacillati</taxon>
        <taxon>Actinomycetota</taxon>
        <taxon>Actinomycetes</taxon>
        <taxon>Catenulisporales</taxon>
        <taxon>Actinospicaceae</taxon>
        <taxon>Actinocrinis</taxon>
    </lineage>
</organism>
<dbReference type="PANTHER" id="PTHR30461:SF2">
    <property type="entry name" value="SERINE RECOMBINASE PINE-RELATED"/>
    <property type="match status" value="1"/>
</dbReference>
<proteinExistence type="predicted"/>
<protein>
    <submittedName>
        <fullName evidence="4">Zinc ribbon domain-containing protein</fullName>
    </submittedName>
</protein>
<dbReference type="PANTHER" id="PTHR30461">
    <property type="entry name" value="DNA-INVERTASE FROM LAMBDOID PROPHAGE"/>
    <property type="match status" value="1"/>
</dbReference>
<dbReference type="GO" id="GO:0003677">
    <property type="term" value="F:DNA binding"/>
    <property type="evidence" value="ECO:0007669"/>
    <property type="project" value="UniProtKB-KW"/>
</dbReference>
<dbReference type="InterPro" id="IPR050639">
    <property type="entry name" value="SSR_resolvase"/>
</dbReference>
<keyword evidence="1" id="KW-0238">DNA-binding</keyword>
<name>A0A8J8BFU5_9ACTN</name>
<keyword evidence="5" id="KW-1185">Reference proteome</keyword>
<feature type="compositionally biased region" description="Acidic residues" evidence="3">
    <location>
        <begin position="284"/>
        <end position="300"/>
    </location>
</feature>